<organism evidence="5 6">
    <name type="scientific">Eleusine coracana subsp. coracana</name>
    <dbReference type="NCBI Taxonomy" id="191504"/>
    <lineage>
        <taxon>Eukaryota</taxon>
        <taxon>Viridiplantae</taxon>
        <taxon>Streptophyta</taxon>
        <taxon>Embryophyta</taxon>
        <taxon>Tracheophyta</taxon>
        <taxon>Spermatophyta</taxon>
        <taxon>Magnoliopsida</taxon>
        <taxon>Liliopsida</taxon>
        <taxon>Poales</taxon>
        <taxon>Poaceae</taxon>
        <taxon>PACMAD clade</taxon>
        <taxon>Chloridoideae</taxon>
        <taxon>Cynodonteae</taxon>
        <taxon>Eleusininae</taxon>
        <taxon>Eleusine</taxon>
    </lineage>
</organism>
<comment type="subcellular location">
    <subcellularLocation>
        <location evidence="1">Membrane</location>
        <topology evidence="1">Single-pass membrane protein</topology>
    </subcellularLocation>
</comment>
<dbReference type="Proteomes" id="UP001054889">
    <property type="component" value="Unassembled WGS sequence"/>
</dbReference>
<sequence>MGSLAPIDAALVLALLLIGGTGAPAAQAAGNVTIPSTTSLVGCPDTCGDLSFQFPFGIGPGCFRGPDFELICNHSTQPPKLLFRGGIDIDFISDASDRFQSKHVY</sequence>
<evidence type="ECO:0000256" key="2">
    <source>
        <dbReference type="ARBA" id="ARBA00022729"/>
    </source>
</evidence>
<reference evidence="5" key="2">
    <citation type="submission" date="2021-12" db="EMBL/GenBank/DDBJ databases">
        <title>Resequencing data analysis of finger millet.</title>
        <authorList>
            <person name="Hatakeyama M."/>
            <person name="Aluri S."/>
            <person name="Balachadran M.T."/>
            <person name="Sivarajan S.R."/>
            <person name="Poveda L."/>
            <person name="Shimizu-Inatsugi R."/>
            <person name="Schlapbach R."/>
            <person name="Sreeman S.M."/>
            <person name="Shimizu K.K."/>
        </authorList>
    </citation>
    <scope>NUCLEOTIDE SEQUENCE</scope>
</reference>
<feature type="chain" id="PRO_5043484223" description="Wall-associated receptor kinase galacturonan-binding domain-containing protein" evidence="3">
    <location>
        <begin position="29"/>
        <end position="105"/>
    </location>
</feature>
<evidence type="ECO:0000256" key="3">
    <source>
        <dbReference type="SAM" id="SignalP"/>
    </source>
</evidence>
<evidence type="ECO:0000313" key="5">
    <source>
        <dbReference type="EMBL" id="GJN07515.1"/>
    </source>
</evidence>
<feature type="domain" description="Wall-associated receptor kinase galacturonan-binding" evidence="4">
    <location>
        <begin position="43"/>
        <end position="94"/>
    </location>
</feature>
<dbReference type="GO" id="GO:0016020">
    <property type="term" value="C:membrane"/>
    <property type="evidence" value="ECO:0007669"/>
    <property type="project" value="UniProtKB-SubCell"/>
</dbReference>
<dbReference type="InterPro" id="IPR025287">
    <property type="entry name" value="WAK_GUB"/>
</dbReference>
<evidence type="ECO:0000259" key="4">
    <source>
        <dbReference type="Pfam" id="PF13947"/>
    </source>
</evidence>
<dbReference type="Pfam" id="PF13947">
    <property type="entry name" value="GUB_WAK_bind"/>
    <property type="match status" value="1"/>
</dbReference>
<name>A0AAV5DB93_ELECO</name>
<feature type="signal peptide" evidence="3">
    <location>
        <begin position="1"/>
        <end position="28"/>
    </location>
</feature>
<keyword evidence="6" id="KW-1185">Reference proteome</keyword>
<dbReference type="GO" id="GO:0030247">
    <property type="term" value="F:polysaccharide binding"/>
    <property type="evidence" value="ECO:0007669"/>
    <property type="project" value="InterPro"/>
</dbReference>
<protein>
    <recommendedName>
        <fullName evidence="4">Wall-associated receptor kinase galacturonan-binding domain-containing protein</fullName>
    </recommendedName>
</protein>
<evidence type="ECO:0000256" key="1">
    <source>
        <dbReference type="ARBA" id="ARBA00004167"/>
    </source>
</evidence>
<reference evidence="5" key="1">
    <citation type="journal article" date="2018" name="DNA Res.">
        <title>Multiple hybrid de novo genome assembly of finger millet, an orphan allotetraploid crop.</title>
        <authorList>
            <person name="Hatakeyama M."/>
            <person name="Aluri S."/>
            <person name="Balachadran M.T."/>
            <person name="Sivarajan S.R."/>
            <person name="Patrignani A."/>
            <person name="Gruter S."/>
            <person name="Poveda L."/>
            <person name="Shimizu-Inatsugi R."/>
            <person name="Baeten J."/>
            <person name="Francoijs K.J."/>
            <person name="Nataraja K.N."/>
            <person name="Reddy Y.A.N."/>
            <person name="Phadnis S."/>
            <person name="Ravikumar R.L."/>
            <person name="Schlapbach R."/>
            <person name="Sreeman S.M."/>
            <person name="Shimizu K.K."/>
        </authorList>
    </citation>
    <scope>NUCLEOTIDE SEQUENCE</scope>
</reference>
<keyword evidence="2 3" id="KW-0732">Signal</keyword>
<proteinExistence type="predicted"/>
<dbReference type="AlphaFoldDB" id="A0AAV5DB93"/>
<gene>
    <name evidence="5" type="primary">ga25352</name>
    <name evidence="5" type="ORF">PR202_ga25352</name>
</gene>
<dbReference type="EMBL" id="BQKI01000014">
    <property type="protein sequence ID" value="GJN07515.1"/>
    <property type="molecule type" value="Genomic_DNA"/>
</dbReference>
<dbReference type="PANTHER" id="PTHR33491">
    <property type="entry name" value="OSJNBA0016N04.9 PROTEIN"/>
    <property type="match status" value="1"/>
</dbReference>
<comment type="caution">
    <text evidence="5">The sequence shown here is derived from an EMBL/GenBank/DDBJ whole genome shotgun (WGS) entry which is preliminary data.</text>
</comment>
<evidence type="ECO:0000313" key="6">
    <source>
        <dbReference type="Proteomes" id="UP001054889"/>
    </source>
</evidence>
<accession>A0AAV5DB93</accession>